<dbReference type="EMBL" id="JACEFO010001746">
    <property type="protein sequence ID" value="KAF8712035.1"/>
    <property type="molecule type" value="Genomic_DNA"/>
</dbReference>
<evidence type="ECO:0000259" key="1">
    <source>
        <dbReference type="Pfam" id="PF07762"/>
    </source>
</evidence>
<feature type="domain" description="DUF1618" evidence="1">
    <location>
        <begin position="263"/>
        <end position="395"/>
    </location>
</feature>
<evidence type="ECO:0000313" key="3">
    <source>
        <dbReference type="Proteomes" id="UP000636709"/>
    </source>
</evidence>
<sequence length="460" mass="51163">MAVPLISTSLWFPDRSFKNRNRRPIWFSIPVYHGLFVVMSCWRKKMPLLSLFPFRIHRRQSLTLTDRIPRNPAMPAAAQQPWAILAAIPEVAMDKEAAKCTFPPGADASVAFGEPPRASVLTVTPQVSLPACLGRYPYVAAADSSGLLLLCGTHPRSRNCLMASHHVYDAVTGEVFTLPNPPRPMAIYGANIGLIVKGDAGCMVAAHQSAPRHGVDTSAAVLLSYKVGECRKWREREIAPCSPPIPSDWFPEGVVSHGGMLWWVDLSHGLLACDPFADQPELLHIPLPAVTDELPADSMWSPTSSPVNRGASGCVKVSGGRLRYVLIHGSLNAPVVSMWMLVASTWCPAWRWEWIHEISMPLAEVWADESYVNTKLPLIIPALAFIHPMDSDSVYFFLGSYIFAVDLQLRKVVGFSEFKMLDPPRRLYRKRSSRFISFYFLPPTMSAHVRAKRLRPQGQS</sequence>
<dbReference type="OrthoDB" id="690115at2759"/>
<accession>A0A835EPN7</accession>
<dbReference type="PANTHER" id="PTHR33086:SF46">
    <property type="entry name" value="EXPRESSED PROTEIN"/>
    <property type="match status" value="1"/>
</dbReference>
<proteinExistence type="predicted"/>
<name>A0A835EPN7_9POAL</name>
<protein>
    <recommendedName>
        <fullName evidence="1">DUF1618 domain-containing protein</fullName>
    </recommendedName>
</protein>
<organism evidence="2 3">
    <name type="scientific">Digitaria exilis</name>
    <dbReference type="NCBI Taxonomy" id="1010633"/>
    <lineage>
        <taxon>Eukaryota</taxon>
        <taxon>Viridiplantae</taxon>
        <taxon>Streptophyta</taxon>
        <taxon>Embryophyta</taxon>
        <taxon>Tracheophyta</taxon>
        <taxon>Spermatophyta</taxon>
        <taxon>Magnoliopsida</taxon>
        <taxon>Liliopsida</taxon>
        <taxon>Poales</taxon>
        <taxon>Poaceae</taxon>
        <taxon>PACMAD clade</taxon>
        <taxon>Panicoideae</taxon>
        <taxon>Panicodae</taxon>
        <taxon>Paniceae</taxon>
        <taxon>Anthephorinae</taxon>
        <taxon>Digitaria</taxon>
    </lineage>
</organism>
<gene>
    <name evidence="2" type="ORF">HU200_028866</name>
</gene>
<keyword evidence="3" id="KW-1185">Reference proteome</keyword>
<dbReference type="Proteomes" id="UP000636709">
    <property type="component" value="Unassembled WGS sequence"/>
</dbReference>
<dbReference type="AlphaFoldDB" id="A0A835EPN7"/>
<comment type="caution">
    <text evidence="2">The sequence shown here is derived from an EMBL/GenBank/DDBJ whole genome shotgun (WGS) entry which is preliminary data.</text>
</comment>
<dbReference type="Pfam" id="PF07762">
    <property type="entry name" value="DUF1618"/>
    <property type="match status" value="1"/>
</dbReference>
<evidence type="ECO:0000313" key="2">
    <source>
        <dbReference type="EMBL" id="KAF8712035.1"/>
    </source>
</evidence>
<reference evidence="2" key="1">
    <citation type="submission" date="2020-07" db="EMBL/GenBank/DDBJ databases">
        <title>Genome sequence and genetic diversity analysis of an under-domesticated orphan crop, white fonio (Digitaria exilis).</title>
        <authorList>
            <person name="Bennetzen J.L."/>
            <person name="Chen S."/>
            <person name="Ma X."/>
            <person name="Wang X."/>
            <person name="Yssel A.E.J."/>
            <person name="Chaluvadi S.R."/>
            <person name="Johnson M."/>
            <person name="Gangashetty P."/>
            <person name="Hamidou F."/>
            <person name="Sanogo M.D."/>
            <person name="Zwaenepoel A."/>
            <person name="Wallace J."/>
            <person name="Van De Peer Y."/>
            <person name="Van Deynze A."/>
        </authorList>
    </citation>
    <scope>NUCLEOTIDE SEQUENCE</scope>
    <source>
        <tissue evidence="2">Leaves</tissue>
    </source>
</reference>
<dbReference type="PANTHER" id="PTHR33086">
    <property type="entry name" value="OS05G0468200 PROTEIN-RELATED"/>
    <property type="match status" value="1"/>
</dbReference>
<dbReference type="InterPro" id="IPR011676">
    <property type="entry name" value="DUF1618"/>
</dbReference>